<organism evidence="1">
    <name type="scientific">viral metagenome</name>
    <dbReference type="NCBI Taxonomy" id="1070528"/>
    <lineage>
        <taxon>unclassified sequences</taxon>
        <taxon>metagenomes</taxon>
        <taxon>organismal metagenomes</taxon>
    </lineage>
</organism>
<proteinExistence type="predicted"/>
<dbReference type="EMBL" id="MN740141">
    <property type="protein sequence ID" value="QHT89475.1"/>
    <property type="molecule type" value="Genomic_DNA"/>
</dbReference>
<protein>
    <submittedName>
        <fullName evidence="1">Uncharacterized protein</fullName>
    </submittedName>
</protein>
<sequence>MYLRVYVCIMHLCEYVYIYDRVYEYIFIKFIYK</sequence>
<evidence type="ECO:0000313" key="1">
    <source>
        <dbReference type="EMBL" id="QHT89475.1"/>
    </source>
</evidence>
<reference evidence="1" key="1">
    <citation type="journal article" date="2020" name="Nature">
        <title>Giant virus diversity and host interactions through global metagenomics.</title>
        <authorList>
            <person name="Schulz F."/>
            <person name="Roux S."/>
            <person name="Paez-Espino D."/>
            <person name="Jungbluth S."/>
            <person name="Walsh D.A."/>
            <person name="Denef V.J."/>
            <person name="McMahon K.D."/>
            <person name="Konstantinidis K.T."/>
            <person name="Eloe-Fadrosh E.A."/>
            <person name="Kyrpides N.C."/>
            <person name="Woyke T."/>
        </authorList>
    </citation>
    <scope>NUCLEOTIDE SEQUENCE</scope>
    <source>
        <strain evidence="1">GVMAG-M-3300023184-60</strain>
    </source>
</reference>
<name>A0A6C0IAP3_9ZZZZ</name>
<accession>A0A6C0IAP3</accession>
<dbReference type="AlphaFoldDB" id="A0A6C0IAP3"/>